<evidence type="ECO:0000256" key="3">
    <source>
        <dbReference type="ARBA" id="ARBA00022759"/>
    </source>
</evidence>
<dbReference type="eggNOG" id="COG1343">
    <property type="taxonomic scope" value="Bacteria"/>
</dbReference>
<dbReference type="HOGENOM" id="CLU_3024265_0_0_3"/>
<protein>
    <submittedName>
        <fullName evidence="7">Uncharacterized protein</fullName>
    </submittedName>
</protein>
<evidence type="ECO:0000313" key="7">
    <source>
        <dbReference type="EMBL" id="EDX71680.1"/>
    </source>
</evidence>
<keyword evidence="2" id="KW-0479">Metal-binding</keyword>
<evidence type="ECO:0000256" key="6">
    <source>
        <dbReference type="ARBA" id="ARBA00023118"/>
    </source>
</evidence>
<keyword evidence="5" id="KW-0460">Magnesium</keyword>
<dbReference type="STRING" id="118168.MC7420_2346"/>
<evidence type="ECO:0000256" key="2">
    <source>
        <dbReference type="ARBA" id="ARBA00022723"/>
    </source>
</evidence>
<evidence type="ECO:0000313" key="8">
    <source>
        <dbReference type="Proteomes" id="UP000003835"/>
    </source>
</evidence>
<dbReference type="EMBL" id="DS989870">
    <property type="protein sequence ID" value="EDX71680.1"/>
    <property type="molecule type" value="Genomic_DNA"/>
</dbReference>
<keyword evidence="4" id="KW-0378">Hydrolase</keyword>
<keyword evidence="1" id="KW-0540">Nuclease</keyword>
<keyword evidence="3" id="KW-0255">Endonuclease</keyword>
<evidence type="ECO:0000256" key="5">
    <source>
        <dbReference type="ARBA" id="ARBA00022842"/>
    </source>
</evidence>
<dbReference type="GO" id="GO:0043571">
    <property type="term" value="P:maintenance of CRISPR repeat elements"/>
    <property type="evidence" value="ECO:0007669"/>
    <property type="project" value="InterPro"/>
</dbReference>
<keyword evidence="8" id="KW-1185">Reference proteome</keyword>
<gene>
    <name evidence="7" type="ORF">MC7420_2346</name>
</gene>
<evidence type="ECO:0000256" key="4">
    <source>
        <dbReference type="ARBA" id="ARBA00022801"/>
    </source>
</evidence>
<dbReference type="Proteomes" id="UP000003835">
    <property type="component" value="Unassembled WGS sequence"/>
</dbReference>
<accession>B4W271</accession>
<proteinExistence type="predicted"/>
<organism evidence="7 8">
    <name type="scientific">Coleofasciculus chthonoplastes PCC 7420</name>
    <dbReference type="NCBI Taxonomy" id="118168"/>
    <lineage>
        <taxon>Bacteria</taxon>
        <taxon>Bacillati</taxon>
        <taxon>Cyanobacteriota</taxon>
        <taxon>Cyanophyceae</taxon>
        <taxon>Coleofasciculales</taxon>
        <taxon>Coleofasciculaceae</taxon>
        <taxon>Coleofasciculus</taxon>
    </lineage>
</organism>
<dbReference type="AlphaFoldDB" id="B4W271"/>
<reference evidence="7 8" key="1">
    <citation type="submission" date="2008-07" db="EMBL/GenBank/DDBJ databases">
        <authorList>
            <person name="Tandeau de Marsac N."/>
            <person name="Ferriera S."/>
            <person name="Johnson J."/>
            <person name="Kravitz S."/>
            <person name="Beeson K."/>
            <person name="Sutton G."/>
            <person name="Rogers Y.-H."/>
            <person name="Friedman R."/>
            <person name="Frazier M."/>
            <person name="Venter J.C."/>
        </authorList>
    </citation>
    <scope>NUCLEOTIDE SEQUENCE [LARGE SCALE GENOMIC DNA]</scope>
    <source>
        <strain evidence="7 8">PCC 7420</strain>
    </source>
</reference>
<name>B4W271_9CYAN</name>
<dbReference type="GO" id="GO:0004521">
    <property type="term" value="F:RNA endonuclease activity"/>
    <property type="evidence" value="ECO:0007669"/>
    <property type="project" value="InterPro"/>
</dbReference>
<keyword evidence="6" id="KW-0051">Antiviral defense</keyword>
<evidence type="ECO:0000256" key="1">
    <source>
        <dbReference type="ARBA" id="ARBA00022722"/>
    </source>
</evidence>
<dbReference type="CDD" id="cd09725">
    <property type="entry name" value="Cas2_I_II_III"/>
    <property type="match status" value="1"/>
</dbReference>
<sequence length="55" mass="6595">MQFDDIQYAKWRSHLGKVIKLDQDSIRSYCLWGCCQWKVERIGGEVIRDDSIFWA</sequence>
<dbReference type="InterPro" id="IPR021127">
    <property type="entry name" value="CRISPR_associated_Cas2"/>
</dbReference>